<reference evidence="10" key="2">
    <citation type="submission" date="2025-08" db="UniProtKB">
        <authorList>
            <consortium name="RefSeq"/>
        </authorList>
    </citation>
    <scope>IDENTIFICATION</scope>
    <source>
        <strain evidence="10">MV-25-SWS-2005</strain>
        <tissue evidence="10">Whole body</tissue>
    </source>
</reference>
<dbReference type="ExpressionAtlas" id="A0A6I8UAB2">
    <property type="expression patterns" value="baseline"/>
</dbReference>
<dbReference type="RefSeq" id="XP_001352340.3">
    <property type="nucleotide sequence ID" value="XM_001352304.3"/>
</dbReference>
<dbReference type="GO" id="GO:0016020">
    <property type="term" value="C:membrane"/>
    <property type="evidence" value="ECO:0007669"/>
    <property type="project" value="UniProtKB-SubCell"/>
</dbReference>
<keyword evidence="3" id="KW-0805">Transcription regulation</keyword>
<dbReference type="GO" id="GO:0030968">
    <property type="term" value="P:endoplasmic reticulum unfolded protein response"/>
    <property type="evidence" value="ECO:0007669"/>
    <property type="project" value="TreeGrafter"/>
</dbReference>
<evidence type="ECO:0000256" key="1">
    <source>
        <dbReference type="ARBA" id="ARBA00004167"/>
    </source>
</evidence>
<comment type="similarity">
    <text evidence="2">Belongs to the bZIP family. ATF subfamily.</text>
</comment>
<sequence>MDDNECFYSGLSLMGPSPIDYELNNSVLDDMLNSSVPPIDSSLDLSALIPEVHSDIFSGMYHGSYQQSHDLDYNLDTLSPFPTHLSSAKRTASTSSAEDPENFEDFISFLNDDSVSKFRCDNILRYSKERNTPSPTGSCSSSSGSSTSGVQSDISDVSHNKPLDHIDVESAMQAVHNLNTISDRTSRNEFCISESNISSAIDKQQKTKFNSITANIGQFGSTVANIEPINIEACMDSRTQNSSSAELVKGSTANAVKPKTIFLSSHDYKALMQKINLNGKKNVTVGGCNTQISNMIKKPDNSKTSKAPCGEIKHHQGGPHSVDRMCHNGGIHIRGGIKTEISNSVSIDEKIYKKQQRMIKNRESASLSRKKKKEYVVSLETRITKLERENYTLKGDNTTLRTQLVTFANTCKCHTGNTSEILLHSLSSAARSEPHHIKIASKPKFSNRKINAASIKKNVAVLFAMAFMVTMNAGNFQSFLTKQSVDDDGGKLDIVVPDATAVGRRLLWVETEEEYNDKINQNKSQSDEMSVPPLHFLNPVRRNITVGFDKKNTKNSSRNYLGNEPPPLAYSSIKKNNGDCNSSNSAVNQSDYFRLAQNLHKWANRNDFFNLNMSSDFTNEKNNPHGFKISKDYIGLKPEVHSQHQGKRKIYMDVNDYNPDVEDKRRRKIDSTINRAFSNKKEHIPLFNGIKRKDDTFYVLSFNTDHILLPASNYNKTERPKMSLLLPTGDPTSNGDIMLMQVDCEVFNTKELELKAHMIPARLRPNSTSWHPSTPKYDAVNEPQNNTIFDRIPVKYNKPRVHTFFMVGPKNQAAAAVSQEKPRLVQFNHSIANNSRQMSNARKRESLRAKLEP</sequence>
<keyword evidence="4" id="KW-0238">DNA-binding</keyword>
<dbReference type="GO" id="GO:0000978">
    <property type="term" value="F:RNA polymerase II cis-regulatory region sequence-specific DNA binding"/>
    <property type="evidence" value="ECO:0007669"/>
    <property type="project" value="TreeGrafter"/>
</dbReference>
<dbReference type="SUPFAM" id="SSF57959">
    <property type="entry name" value="Leucine zipper domain"/>
    <property type="match status" value="1"/>
</dbReference>
<comment type="subcellular location">
    <subcellularLocation>
        <location evidence="1">Membrane</location>
        <topology evidence="1">Single-pass membrane protein</topology>
    </subcellularLocation>
</comment>
<dbReference type="Proteomes" id="UP000001819">
    <property type="component" value="Chromosome 3"/>
</dbReference>
<feature type="compositionally biased region" description="Low complexity" evidence="7">
    <location>
        <begin position="132"/>
        <end position="149"/>
    </location>
</feature>
<evidence type="ECO:0000313" key="10">
    <source>
        <dbReference type="RefSeq" id="XP_001352340.3"/>
    </source>
</evidence>
<keyword evidence="6" id="KW-0539">Nucleus</keyword>
<reference evidence="9" key="1">
    <citation type="submission" date="2024-06" db="UniProtKB">
        <authorList>
            <consortium name="RefSeq"/>
        </authorList>
    </citation>
    <scope>NUCLEOTIDE SEQUENCE [LARGE SCALE GENOMIC DNA]</scope>
    <source>
        <strain evidence="9">MV2-25</strain>
    </source>
</reference>
<feature type="region of interest" description="Disordered" evidence="7">
    <location>
        <begin position="129"/>
        <end position="161"/>
    </location>
</feature>
<evidence type="ECO:0000256" key="4">
    <source>
        <dbReference type="ARBA" id="ARBA00023125"/>
    </source>
</evidence>
<dbReference type="SMART" id="SM00338">
    <property type="entry name" value="BRLZ"/>
    <property type="match status" value="1"/>
</dbReference>
<dbReference type="GO" id="GO:0005634">
    <property type="term" value="C:nucleus"/>
    <property type="evidence" value="ECO:0007669"/>
    <property type="project" value="TreeGrafter"/>
</dbReference>
<feature type="region of interest" description="Disordered" evidence="7">
    <location>
        <begin position="830"/>
        <end position="853"/>
    </location>
</feature>
<dbReference type="PANTHER" id="PTHR46164:SF3">
    <property type="entry name" value="ATF6, ISOFORM C"/>
    <property type="match status" value="1"/>
</dbReference>
<name>A0A6I8UAB2_DROPS</name>
<evidence type="ECO:0000256" key="3">
    <source>
        <dbReference type="ARBA" id="ARBA00023015"/>
    </source>
</evidence>
<evidence type="ECO:0000259" key="8">
    <source>
        <dbReference type="PROSITE" id="PS50217"/>
    </source>
</evidence>
<keyword evidence="5" id="KW-0804">Transcription</keyword>
<feature type="compositionally biased region" description="Polar residues" evidence="7">
    <location>
        <begin position="830"/>
        <end position="840"/>
    </location>
</feature>
<dbReference type="KEGG" id="dpo:4811771"/>
<dbReference type="AlphaFoldDB" id="A0A6I8UAB2"/>
<dbReference type="Gene3D" id="1.20.5.170">
    <property type="match status" value="1"/>
</dbReference>
<evidence type="ECO:0000256" key="5">
    <source>
        <dbReference type="ARBA" id="ARBA00023163"/>
    </source>
</evidence>
<proteinExistence type="inferred from homology"/>
<keyword evidence="9" id="KW-1185">Reference proteome</keyword>
<dbReference type="CDD" id="cd14700">
    <property type="entry name" value="bZIP_ATF6"/>
    <property type="match status" value="1"/>
</dbReference>
<dbReference type="PROSITE" id="PS50217">
    <property type="entry name" value="BZIP"/>
    <property type="match status" value="1"/>
</dbReference>
<dbReference type="InterPro" id="IPR004827">
    <property type="entry name" value="bZIP"/>
</dbReference>
<evidence type="ECO:0000256" key="6">
    <source>
        <dbReference type="ARBA" id="ARBA00023242"/>
    </source>
</evidence>
<dbReference type="PRINTS" id="PR00041">
    <property type="entry name" value="LEUZIPPRCREB"/>
</dbReference>
<organism evidence="9 10">
    <name type="scientific">Drosophila pseudoobscura pseudoobscura</name>
    <name type="common">Fruit fly</name>
    <dbReference type="NCBI Taxonomy" id="46245"/>
    <lineage>
        <taxon>Eukaryota</taxon>
        <taxon>Metazoa</taxon>
        <taxon>Ecdysozoa</taxon>
        <taxon>Arthropoda</taxon>
        <taxon>Hexapoda</taxon>
        <taxon>Insecta</taxon>
        <taxon>Pterygota</taxon>
        <taxon>Neoptera</taxon>
        <taxon>Endopterygota</taxon>
        <taxon>Diptera</taxon>
        <taxon>Brachycera</taxon>
        <taxon>Muscomorpha</taxon>
        <taxon>Ephydroidea</taxon>
        <taxon>Drosophilidae</taxon>
        <taxon>Drosophila</taxon>
        <taxon>Sophophora</taxon>
    </lineage>
</organism>
<protein>
    <submittedName>
        <fullName evidence="10">Uncharacterized protein Atf6 isoform X1</fullName>
    </submittedName>
</protein>
<evidence type="ECO:0000313" key="9">
    <source>
        <dbReference type="Proteomes" id="UP000001819"/>
    </source>
</evidence>
<gene>
    <name evidence="10" type="primary">Atf6</name>
</gene>
<dbReference type="InParanoid" id="A0A6I8UAB2"/>
<dbReference type="GO" id="GO:0000981">
    <property type="term" value="F:DNA-binding transcription factor activity, RNA polymerase II-specific"/>
    <property type="evidence" value="ECO:0007669"/>
    <property type="project" value="TreeGrafter"/>
</dbReference>
<dbReference type="InterPro" id="IPR046347">
    <property type="entry name" value="bZIP_sf"/>
</dbReference>
<feature type="domain" description="BZIP" evidence="8">
    <location>
        <begin position="353"/>
        <end position="404"/>
    </location>
</feature>
<dbReference type="PANTHER" id="PTHR46164">
    <property type="entry name" value="ATF6, ISOFORM C"/>
    <property type="match status" value="1"/>
</dbReference>
<evidence type="ECO:0000256" key="2">
    <source>
        <dbReference type="ARBA" id="ARBA00009050"/>
    </source>
</evidence>
<dbReference type="FunCoup" id="A0A6I8UAB2">
    <property type="interactions" value="787"/>
</dbReference>
<dbReference type="InterPro" id="IPR051882">
    <property type="entry name" value="ATF_bZIP_TF"/>
</dbReference>
<evidence type="ECO:0000256" key="7">
    <source>
        <dbReference type="SAM" id="MobiDB-lite"/>
    </source>
</evidence>
<accession>A0A6I8UAB2</accession>
<dbReference type="Pfam" id="PF00170">
    <property type="entry name" value="bZIP_1"/>
    <property type="match status" value="1"/>
</dbReference>
<feature type="compositionally biased region" description="Basic and acidic residues" evidence="7">
    <location>
        <begin position="842"/>
        <end position="853"/>
    </location>
</feature>